<feature type="domain" description="IP5PC-F beta-propeller" evidence="1">
    <location>
        <begin position="150"/>
        <end position="232"/>
    </location>
</feature>
<proteinExistence type="predicted"/>
<sequence length="267" mass="29476">MEEVGDHSGCSNEFGIAVRNFVRIPNCRGRLGSASLVIRDAIQHIFDHEQIANWKENPGSRIGSFRGRGASQLVADAGDSNAGDSNGRFSRVSSAAVVRAFPATPMLVTSDCLLSLASQRLQLLTPANQFCQLYLSPCDFTGEGEGEGEEDVRVGDEMTAPFWESAEASEVTCMVADKGGGVVWSGHKDGRIRCWRTEMDQRRRRENGVRECLSWQAHRGPDLSMVITSYGKKKKKNSLDQMWIGQVLKDLGLDFTNSVMNLMRDVK</sequence>
<comment type="caution">
    <text evidence="2">The sequence shown here is derived from an EMBL/GenBank/DDBJ whole genome shotgun (WGS) entry which is preliminary data.</text>
</comment>
<dbReference type="OrthoDB" id="1740080at2759"/>
<dbReference type="EMBL" id="JAKOGI010000068">
    <property type="protein sequence ID" value="KAJ8445902.1"/>
    <property type="molecule type" value="Genomic_DNA"/>
</dbReference>
<accession>A0A9Q1QKR0</accession>
<organism evidence="2 3">
    <name type="scientific">Carnegiea gigantea</name>
    <dbReference type="NCBI Taxonomy" id="171969"/>
    <lineage>
        <taxon>Eukaryota</taxon>
        <taxon>Viridiplantae</taxon>
        <taxon>Streptophyta</taxon>
        <taxon>Embryophyta</taxon>
        <taxon>Tracheophyta</taxon>
        <taxon>Spermatophyta</taxon>
        <taxon>Magnoliopsida</taxon>
        <taxon>eudicotyledons</taxon>
        <taxon>Gunneridae</taxon>
        <taxon>Pentapetalae</taxon>
        <taxon>Caryophyllales</taxon>
        <taxon>Cactineae</taxon>
        <taxon>Cactaceae</taxon>
        <taxon>Cactoideae</taxon>
        <taxon>Echinocereeae</taxon>
        <taxon>Carnegiea</taxon>
    </lineage>
</organism>
<name>A0A9Q1QKR0_9CARY</name>
<dbReference type="Pfam" id="PF23754">
    <property type="entry name" value="Beta-prop_IP5PC_F"/>
    <property type="match status" value="1"/>
</dbReference>
<dbReference type="SUPFAM" id="SSF50998">
    <property type="entry name" value="Quinoprotein alcohol dehydrogenase-like"/>
    <property type="match status" value="1"/>
</dbReference>
<evidence type="ECO:0000313" key="3">
    <source>
        <dbReference type="Proteomes" id="UP001153076"/>
    </source>
</evidence>
<gene>
    <name evidence="2" type="ORF">Cgig2_009831</name>
</gene>
<dbReference type="InterPro" id="IPR056454">
    <property type="entry name" value="Beta-prop_IP5PC_F"/>
</dbReference>
<dbReference type="Proteomes" id="UP001153076">
    <property type="component" value="Unassembled WGS sequence"/>
</dbReference>
<evidence type="ECO:0000313" key="2">
    <source>
        <dbReference type="EMBL" id="KAJ8445902.1"/>
    </source>
</evidence>
<keyword evidence="3" id="KW-1185">Reference proteome</keyword>
<protein>
    <recommendedName>
        <fullName evidence="1">IP5PC-F beta-propeller domain-containing protein</fullName>
    </recommendedName>
</protein>
<evidence type="ECO:0000259" key="1">
    <source>
        <dbReference type="Pfam" id="PF23754"/>
    </source>
</evidence>
<dbReference type="AlphaFoldDB" id="A0A9Q1QKR0"/>
<dbReference type="InterPro" id="IPR011047">
    <property type="entry name" value="Quinoprotein_ADH-like_sf"/>
</dbReference>
<reference evidence="2" key="1">
    <citation type="submission" date="2022-04" db="EMBL/GenBank/DDBJ databases">
        <title>Carnegiea gigantea Genome sequencing and assembly v2.</title>
        <authorList>
            <person name="Copetti D."/>
            <person name="Sanderson M.J."/>
            <person name="Burquez A."/>
            <person name="Wojciechowski M.F."/>
        </authorList>
    </citation>
    <scope>NUCLEOTIDE SEQUENCE</scope>
    <source>
        <strain evidence="2">SGP5-SGP5p</strain>
        <tissue evidence="2">Aerial part</tissue>
    </source>
</reference>